<feature type="region of interest" description="Disordered" evidence="1">
    <location>
        <begin position="593"/>
        <end position="631"/>
    </location>
</feature>
<dbReference type="SMART" id="SM00567">
    <property type="entry name" value="EZ_HEAT"/>
    <property type="match status" value="5"/>
</dbReference>
<dbReference type="InterPro" id="IPR011989">
    <property type="entry name" value="ARM-like"/>
</dbReference>
<evidence type="ECO:0000256" key="1">
    <source>
        <dbReference type="SAM" id="MobiDB-lite"/>
    </source>
</evidence>
<feature type="compositionally biased region" description="Polar residues" evidence="1">
    <location>
        <begin position="517"/>
        <end position="528"/>
    </location>
</feature>
<dbReference type="GO" id="GO:0016491">
    <property type="term" value="F:oxidoreductase activity"/>
    <property type="evidence" value="ECO:0007669"/>
    <property type="project" value="TreeGrafter"/>
</dbReference>
<keyword evidence="2" id="KW-1133">Transmembrane helix</keyword>
<keyword evidence="2" id="KW-0472">Membrane</keyword>
<dbReference type="AlphaFoldDB" id="A0A2N1PRN9"/>
<dbReference type="InterPro" id="IPR016024">
    <property type="entry name" value="ARM-type_fold"/>
</dbReference>
<feature type="region of interest" description="Disordered" evidence="1">
    <location>
        <begin position="497"/>
        <end position="529"/>
    </location>
</feature>
<evidence type="ECO:0000256" key="2">
    <source>
        <dbReference type="SAM" id="Phobius"/>
    </source>
</evidence>
<comment type="caution">
    <text evidence="3">The sequence shown here is derived from an EMBL/GenBank/DDBJ whole genome shotgun (WGS) entry which is preliminary data.</text>
</comment>
<reference evidence="3 4" key="1">
    <citation type="journal article" date="2017" name="ISME J.">
        <title>Potential for microbial H2 and metal transformations associated with novel bacteria and archaea in deep terrestrial subsurface sediments.</title>
        <authorList>
            <person name="Hernsdorf A.W."/>
            <person name="Amano Y."/>
            <person name="Miyakawa K."/>
            <person name="Ise K."/>
            <person name="Suzuki Y."/>
            <person name="Anantharaman K."/>
            <person name="Probst A."/>
            <person name="Burstein D."/>
            <person name="Thomas B.C."/>
            <person name="Banfield J.F."/>
        </authorList>
    </citation>
    <scope>NUCLEOTIDE SEQUENCE [LARGE SCALE GENOMIC DNA]</scope>
    <source>
        <strain evidence="3">HGW-Wallbacteria-1</strain>
    </source>
</reference>
<feature type="compositionally biased region" description="Basic and acidic residues" evidence="1">
    <location>
        <begin position="501"/>
        <end position="513"/>
    </location>
</feature>
<feature type="compositionally biased region" description="Low complexity" evidence="1">
    <location>
        <begin position="593"/>
        <end position="607"/>
    </location>
</feature>
<dbReference type="Proteomes" id="UP000233256">
    <property type="component" value="Unassembled WGS sequence"/>
</dbReference>
<proteinExistence type="predicted"/>
<evidence type="ECO:0000313" key="4">
    <source>
        <dbReference type="Proteomes" id="UP000233256"/>
    </source>
</evidence>
<name>A0A2N1PRN9_9BACT</name>
<gene>
    <name evidence="3" type="ORF">CVV64_04350</name>
</gene>
<dbReference type="Pfam" id="PF13646">
    <property type="entry name" value="HEAT_2"/>
    <property type="match status" value="2"/>
</dbReference>
<organism evidence="3 4">
    <name type="scientific">Candidatus Wallbacteria bacterium HGW-Wallbacteria-1</name>
    <dbReference type="NCBI Taxonomy" id="2013854"/>
    <lineage>
        <taxon>Bacteria</taxon>
        <taxon>Candidatus Walliibacteriota</taxon>
    </lineage>
</organism>
<dbReference type="PANTHER" id="PTHR12697">
    <property type="entry name" value="PBS LYASE HEAT-LIKE PROTEIN"/>
    <property type="match status" value="1"/>
</dbReference>
<keyword evidence="2" id="KW-0812">Transmembrane</keyword>
<accession>A0A2N1PRN9</accession>
<dbReference type="EMBL" id="PGXC01000003">
    <property type="protein sequence ID" value="PKK91008.1"/>
    <property type="molecule type" value="Genomic_DNA"/>
</dbReference>
<dbReference type="SUPFAM" id="SSF48371">
    <property type="entry name" value="ARM repeat"/>
    <property type="match status" value="1"/>
</dbReference>
<feature type="transmembrane region" description="Helical" evidence="2">
    <location>
        <begin position="666"/>
        <end position="687"/>
    </location>
</feature>
<evidence type="ECO:0000313" key="3">
    <source>
        <dbReference type="EMBL" id="PKK91008.1"/>
    </source>
</evidence>
<dbReference type="Gene3D" id="1.25.10.10">
    <property type="entry name" value="Leucine-rich Repeat Variant"/>
    <property type="match status" value="3"/>
</dbReference>
<dbReference type="PANTHER" id="PTHR12697:SF5">
    <property type="entry name" value="DEOXYHYPUSINE HYDROXYLASE"/>
    <property type="match status" value="1"/>
</dbReference>
<protein>
    <submittedName>
        <fullName evidence="3">Uncharacterized protein</fullName>
    </submittedName>
</protein>
<dbReference type="InterPro" id="IPR004155">
    <property type="entry name" value="PBS_lyase_HEAT"/>
</dbReference>
<sequence>MDEELRKIAKLIESSDEGNRRSAIVALVKRNDARAVPILERMARSDESLKVRYYAKKGLAMLKGMARSQSPELQSRGKKSQPSEINLNALSKALYHESASIRLKTVDTVITLADSRALQPILQRLKVEEDPSVCGRLLIASATLGGNDALPYIVDFLSFPTEEIRVGAVEALGMIGGDGVFSYLMITLSDDSTIVKAAVVRALKPFGRVRTLSLLRNLMEERPARFKAKLLTALSRMCTEEIVPILILAARDPDQEVSARGRELLDTLVQKGSKVAREALEGSEELAEASATRIIKTYSVSSSFDFAPLSVQEKIEKLHECMTSGESELIPDILSLLGQEDDTRVISKAIMVLAGLAGSEAGVTLTRFLDHRDNRIRANAVEALAKVGGDSFDDRLMKALGDSNNRARANAVIALRTRRPKEAARALKKLATSGDAMDRRSAIFAIADSMDQEDCPTLATLLMDVDKDVRKRAFDTLKIFRENGSRRAERILDDYLQSRQNNREEKEPSENRKAFSASPSATEKSSPESAFAIKKCPKCGFENDSWRSKCRKCRTLLVSREAPPAVKTTSSTDSAVSGEDQIEIAIPSVKGVKSEVSSSKPSAASSSGREKNSGQAVRPPKLVPNTTPRVSKLPVRPFMDLESEDEQGIISSFIEDVKNRSAGQRIMIISLLLFIVIYLPLLGFMLIQKYMLP</sequence>